<evidence type="ECO:0000313" key="3">
    <source>
        <dbReference type="Proteomes" id="UP001221757"/>
    </source>
</evidence>
<protein>
    <submittedName>
        <fullName evidence="2">Uncharacterized protein</fullName>
    </submittedName>
</protein>
<dbReference type="AlphaFoldDB" id="A0AAD7BVE9"/>
<evidence type="ECO:0000313" key="2">
    <source>
        <dbReference type="EMBL" id="KAJ7632071.1"/>
    </source>
</evidence>
<proteinExistence type="predicted"/>
<keyword evidence="1" id="KW-1133">Transmembrane helix</keyword>
<keyword evidence="1" id="KW-0812">Transmembrane</keyword>
<name>A0AAD7BVE9_MYCRO</name>
<organism evidence="2 3">
    <name type="scientific">Mycena rosella</name>
    <name type="common">Pink bonnet</name>
    <name type="synonym">Agaricus rosellus</name>
    <dbReference type="NCBI Taxonomy" id="1033263"/>
    <lineage>
        <taxon>Eukaryota</taxon>
        <taxon>Fungi</taxon>
        <taxon>Dikarya</taxon>
        <taxon>Basidiomycota</taxon>
        <taxon>Agaricomycotina</taxon>
        <taxon>Agaricomycetes</taxon>
        <taxon>Agaricomycetidae</taxon>
        <taxon>Agaricales</taxon>
        <taxon>Marasmiineae</taxon>
        <taxon>Mycenaceae</taxon>
        <taxon>Mycena</taxon>
    </lineage>
</organism>
<feature type="transmembrane region" description="Helical" evidence="1">
    <location>
        <begin position="97"/>
        <end position="120"/>
    </location>
</feature>
<reference evidence="2" key="1">
    <citation type="submission" date="2023-03" db="EMBL/GenBank/DDBJ databases">
        <title>Massive genome expansion in bonnet fungi (Mycena s.s.) driven by repeated elements and novel gene families across ecological guilds.</title>
        <authorList>
            <consortium name="Lawrence Berkeley National Laboratory"/>
            <person name="Harder C.B."/>
            <person name="Miyauchi S."/>
            <person name="Viragh M."/>
            <person name="Kuo A."/>
            <person name="Thoen E."/>
            <person name="Andreopoulos B."/>
            <person name="Lu D."/>
            <person name="Skrede I."/>
            <person name="Drula E."/>
            <person name="Henrissat B."/>
            <person name="Morin E."/>
            <person name="Kohler A."/>
            <person name="Barry K."/>
            <person name="LaButti K."/>
            <person name="Morin E."/>
            <person name="Salamov A."/>
            <person name="Lipzen A."/>
            <person name="Mereny Z."/>
            <person name="Hegedus B."/>
            <person name="Baldrian P."/>
            <person name="Stursova M."/>
            <person name="Weitz H."/>
            <person name="Taylor A."/>
            <person name="Grigoriev I.V."/>
            <person name="Nagy L.G."/>
            <person name="Martin F."/>
            <person name="Kauserud H."/>
        </authorList>
    </citation>
    <scope>NUCLEOTIDE SEQUENCE</scope>
    <source>
        <strain evidence="2">CBHHK067</strain>
    </source>
</reference>
<accession>A0AAD7BVE9</accession>
<dbReference type="Proteomes" id="UP001221757">
    <property type="component" value="Unassembled WGS sequence"/>
</dbReference>
<sequence length="138" mass="15508">MELDGVELSLISFAPFLGESSAECPVLVFIVGSCSALLFVVIPLFHCRPLALYLCTALLGLFFSSLCFFDGSVFAHIREGFIFTSHFAGASWSTRWSIWRPLWVLLDLIQLLLDIGINYFRQLELGRRKVRLLLGPPP</sequence>
<evidence type="ECO:0000256" key="1">
    <source>
        <dbReference type="SAM" id="Phobius"/>
    </source>
</evidence>
<dbReference type="EMBL" id="JARKIE010000495">
    <property type="protein sequence ID" value="KAJ7632071.1"/>
    <property type="molecule type" value="Genomic_DNA"/>
</dbReference>
<gene>
    <name evidence="2" type="ORF">B0H17DRAFT_1217595</name>
</gene>
<feature type="transmembrane region" description="Helical" evidence="1">
    <location>
        <begin position="26"/>
        <end position="45"/>
    </location>
</feature>
<keyword evidence="1" id="KW-0472">Membrane</keyword>
<keyword evidence="3" id="KW-1185">Reference proteome</keyword>
<comment type="caution">
    <text evidence="2">The sequence shown here is derived from an EMBL/GenBank/DDBJ whole genome shotgun (WGS) entry which is preliminary data.</text>
</comment>
<feature type="transmembrane region" description="Helical" evidence="1">
    <location>
        <begin position="52"/>
        <end position="77"/>
    </location>
</feature>